<dbReference type="GO" id="GO:0008448">
    <property type="term" value="F:N-acetylglucosamine-6-phosphate deacetylase activity"/>
    <property type="evidence" value="ECO:0007669"/>
    <property type="project" value="TreeGrafter"/>
</dbReference>
<proteinExistence type="inferred from homology"/>
<feature type="domain" description="Amidohydrolase 3" evidence="3">
    <location>
        <begin position="407"/>
        <end position="476"/>
    </location>
</feature>
<comment type="caution">
    <text evidence="4">The sequence shown here is derived from an EMBL/GenBank/DDBJ whole genome shotgun (WGS) entry which is preliminary data.</text>
</comment>
<dbReference type="PANTHER" id="PTHR11113">
    <property type="entry name" value="N-ACETYLGLUCOSAMINE-6-PHOSPHATE DEACETYLASE"/>
    <property type="match status" value="1"/>
</dbReference>
<comment type="similarity">
    <text evidence="1">Belongs to the metallo-dependent hydrolases superfamily. NagA family.</text>
</comment>
<evidence type="ECO:0000256" key="2">
    <source>
        <dbReference type="ARBA" id="ARBA00022801"/>
    </source>
</evidence>
<gene>
    <name evidence="4" type="ORF">A3F99_00605</name>
</gene>
<dbReference type="Gene3D" id="2.30.40.10">
    <property type="entry name" value="Urease, subunit C, domain 1"/>
    <property type="match status" value="1"/>
</dbReference>
<dbReference type="AlphaFoldDB" id="A0A1G1Z8T5"/>
<evidence type="ECO:0000259" key="3">
    <source>
        <dbReference type="Pfam" id="PF07969"/>
    </source>
</evidence>
<evidence type="ECO:0000256" key="1">
    <source>
        <dbReference type="ARBA" id="ARBA00010716"/>
    </source>
</evidence>
<dbReference type="SUPFAM" id="SSF51556">
    <property type="entry name" value="Metallo-dependent hydrolases"/>
    <property type="match status" value="1"/>
</dbReference>
<organism evidence="4 5">
    <name type="scientific">Candidatus Colwellbacteria bacterium RIFCSPLOWO2_12_FULL_43_11</name>
    <dbReference type="NCBI Taxonomy" id="1797693"/>
    <lineage>
        <taxon>Bacteria</taxon>
        <taxon>Candidatus Colwelliibacteriota</taxon>
    </lineage>
</organism>
<dbReference type="PANTHER" id="PTHR11113:SF14">
    <property type="entry name" value="N-ACETYLGLUCOSAMINE-6-PHOSPHATE DEACETYLASE"/>
    <property type="match status" value="1"/>
</dbReference>
<dbReference type="InterPro" id="IPR023100">
    <property type="entry name" value="D-aminoacylase_insert_dom_sf"/>
</dbReference>
<dbReference type="InterPro" id="IPR032466">
    <property type="entry name" value="Metal_Hydrolase"/>
</dbReference>
<evidence type="ECO:0000313" key="5">
    <source>
        <dbReference type="Proteomes" id="UP000176571"/>
    </source>
</evidence>
<dbReference type="Gene3D" id="3.20.20.140">
    <property type="entry name" value="Metal-dependent hydrolases"/>
    <property type="match status" value="1"/>
</dbReference>
<dbReference type="Pfam" id="PF07969">
    <property type="entry name" value="Amidohydro_3"/>
    <property type="match status" value="1"/>
</dbReference>
<dbReference type="Proteomes" id="UP000176571">
    <property type="component" value="Unassembled WGS sequence"/>
</dbReference>
<dbReference type="EMBL" id="MHJB01000022">
    <property type="protein sequence ID" value="OGY61038.1"/>
    <property type="molecule type" value="Genomic_DNA"/>
</dbReference>
<name>A0A1G1Z8T5_9BACT</name>
<dbReference type="Gene3D" id="3.30.1490.130">
    <property type="entry name" value="D-aminoacylase. Domain 3"/>
    <property type="match status" value="1"/>
</dbReference>
<dbReference type="GO" id="GO:0006046">
    <property type="term" value="P:N-acetylglucosamine catabolic process"/>
    <property type="evidence" value="ECO:0007669"/>
    <property type="project" value="TreeGrafter"/>
</dbReference>
<keyword evidence="2" id="KW-0378">Hydrolase</keyword>
<sequence length="491" mass="54512">MSLLIRNVQVIDGEGNEPRKADVFVQRNFISAIGDLRNKSADEVIEGLGNYLTPGFIDIDTDSDHYLHLFTNPAQGDFVSQGVTTIIGGHCGLSLAPLLYGTLESIGNWADLNKVNVNWQTVEELLTSLKRLPLGVNFGTLVGHRTIRDAITRKEHRELTDQELKVFEGVIKRALQEGAFGFSTGLGYIHGQYASEKEIKSLTSPLKGFNGIYATHLRSQTSELMRSVEETVRVANYTEVKSLISHFRPLYGAEEQFEKSLEYITENTGEDRLYFDIYPHDTSIYSIYSLLPKWAQLDSTEAMMEELGNMETVARITKDLAASGEKIAQVQIASAPRNGYLVGRTIEQAAKDLETSILEALIKIMVMTSLKATVFLQDINFAMLAKTLSHKRALIASNGNSPALGEFLKHERSTNTFPKFLELVLSKKLMTLPQAVKKITSLPANYLGLKNRGTVKEGKIADLVILGKDDYKVKETILGGKYTKGEVLKLS</sequence>
<dbReference type="InterPro" id="IPR011059">
    <property type="entry name" value="Metal-dep_hydrolase_composite"/>
</dbReference>
<protein>
    <recommendedName>
        <fullName evidence="3">Amidohydrolase 3 domain-containing protein</fullName>
    </recommendedName>
</protein>
<dbReference type="SUPFAM" id="SSF51338">
    <property type="entry name" value="Composite domain of metallo-dependent hydrolases"/>
    <property type="match status" value="1"/>
</dbReference>
<dbReference type="InterPro" id="IPR013108">
    <property type="entry name" value="Amidohydro_3"/>
</dbReference>
<evidence type="ECO:0000313" key="4">
    <source>
        <dbReference type="EMBL" id="OGY61038.1"/>
    </source>
</evidence>
<reference evidence="4 5" key="1">
    <citation type="journal article" date="2016" name="Nat. Commun.">
        <title>Thousands of microbial genomes shed light on interconnected biogeochemical processes in an aquifer system.</title>
        <authorList>
            <person name="Anantharaman K."/>
            <person name="Brown C.T."/>
            <person name="Hug L.A."/>
            <person name="Sharon I."/>
            <person name="Castelle C.J."/>
            <person name="Probst A.J."/>
            <person name="Thomas B.C."/>
            <person name="Singh A."/>
            <person name="Wilkins M.J."/>
            <person name="Karaoz U."/>
            <person name="Brodie E.L."/>
            <person name="Williams K.H."/>
            <person name="Hubbard S.S."/>
            <person name="Banfield J.F."/>
        </authorList>
    </citation>
    <scope>NUCLEOTIDE SEQUENCE [LARGE SCALE GENOMIC DNA]</scope>
</reference>
<accession>A0A1G1Z8T5</accession>